<evidence type="ECO:0000313" key="3">
    <source>
        <dbReference type="Proteomes" id="UP000220246"/>
    </source>
</evidence>
<dbReference type="InterPro" id="IPR021762">
    <property type="entry name" value="DUF3325"/>
</dbReference>
<dbReference type="OrthoDB" id="8797226at2"/>
<evidence type="ECO:0000313" key="2">
    <source>
        <dbReference type="EMBL" id="PEH87980.1"/>
    </source>
</evidence>
<dbReference type="Proteomes" id="UP000220246">
    <property type="component" value="Unassembled WGS sequence"/>
</dbReference>
<gene>
    <name evidence="2" type="ORF">CRM82_04540</name>
</gene>
<keyword evidence="1" id="KW-1133">Transmembrane helix</keyword>
<accession>A0A2A7URT5</accession>
<evidence type="ECO:0000256" key="1">
    <source>
        <dbReference type="SAM" id="Phobius"/>
    </source>
</evidence>
<dbReference type="Pfam" id="PF11804">
    <property type="entry name" value="DUF3325"/>
    <property type="match status" value="1"/>
</dbReference>
<dbReference type="EMBL" id="PDEA01000001">
    <property type="protein sequence ID" value="PEH87980.1"/>
    <property type="molecule type" value="Genomic_DNA"/>
</dbReference>
<feature type="transmembrane region" description="Helical" evidence="1">
    <location>
        <begin position="64"/>
        <end position="84"/>
    </location>
</feature>
<dbReference type="RefSeq" id="WP_066541618.1">
    <property type="nucleotide sequence ID" value="NZ_PDEA01000001.1"/>
</dbReference>
<sequence>MNTWIALLWGVPAFAALSLAMERHHEQMVGEELGIRRMWLWRAVGTALLLGSLLVCLHGWGLSVAVAAWLGVLTFAALFTGLMLTYAPRQLRTVATVCAVLAVAGLGLLR</sequence>
<name>A0A2A7URT5_COMTR</name>
<feature type="transmembrane region" description="Helical" evidence="1">
    <location>
        <begin position="39"/>
        <end position="57"/>
    </location>
</feature>
<reference evidence="3" key="1">
    <citation type="submission" date="2017-09" db="EMBL/GenBank/DDBJ databases">
        <title>FDA dAtabase for Regulatory Grade micrObial Sequences (FDA-ARGOS): Supporting development and validation of Infectious Disease Dx tests.</title>
        <authorList>
            <person name="Minogue T."/>
            <person name="Wolcott M."/>
            <person name="Wasieloski L."/>
            <person name="Aguilar W."/>
            <person name="Moore D."/>
            <person name="Tallon L."/>
            <person name="Sadzewicz L."/>
            <person name="Ott S."/>
            <person name="Zhao X."/>
            <person name="Nagaraj S."/>
            <person name="Vavikolanu K."/>
            <person name="Aluvathingal J."/>
            <person name="Nadendla S."/>
            <person name="Sichtig H."/>
        </authorList>
    </citation>
    <scope>NUCLEOTIDE SEQUENCE [LARGE SCALE GENOMIC DNA]</scope>
    <source>
        <strain evidence="3">FDAARGOS_394</strain>
    </source>
</reference>
<organism evidence="2 3">
    <name type="scientific">Comamonas terrigena</name>
    <dbReference type="NCBI Taxonomy" id="32013"/>
    <lineage>
        <taxon>Bacteria</taxon>
        <taxon>Pseudomonadati</taxon>
        <taxon>Pseudomonadota</taxon>
        <taxon>Betaproteobacteria</taxon>
        <taxon>Burkholderiales</taxon>
        <taxon>Comamonadaceae</taxon>
        <taxon>Comamonas</taxon>
    </lineage>
</organism>
<comment type="caution">
    <text evidence="2">The sequence shown here is derived from an EMBL/GenBank/DDBJ whole genome shotgun (WGS) entry which is preliminary data.</text>
</comment>
<dbReference type="GeneID" id="80799857"/>
<dbReference type="STRING" id="1219032.GCA_001515545_03934"/>
<proteinExistence type="predicted"/>
<keyword evidence="1" id="KW-0812">Transmembrane</keyword>
<keyword evidence="1" id="KW-0472">Membrane</keyword>
<keyword evidence="3" id="KW-1185">Reference proteome</keyword>
<protein>
    <submittedName>
        <fullName evidence="2">DUF3325 domain-containing protein</fullName>
    </submittedName>
</protein>
<dbReference type="AlphaFoldDB" id="A0A2A7URT5"/>